<keyword evidence="2" id="KW-0732">Signal</keyword>
<sequence>MQRRLSVVCLLYALLPATGLAAPDDPRSSSLDAGDARELPAEATFSDTPYNARGAPSVATSLGPYADPGGMRAFLARHGITYTLDYIGEVLGNASGGVKRGVLYEGRLDLQVTADLERLVGLDRTVLHANGYQIHGRGLSTFHLDNLLVVSGIEALASTRLFEVYVEHKFPGDAGSVRVGQLAADSEFLRSRYAGLFVNATFSWPGITSANLPSGGPAFVLATPGARVEWRPSETFRMRAAVFNGNPAGSGIGEPQRIDATGLAFRVQDPPFAIAEAVLDYGKAADHLPGTAKIGAWTHSGRFNDLRFGPDGLSLADPAGTGVPRRLRGDGGMYLILDQLVYRPPDRPDAGVGVFGRVSLSPSDRNLIDLYADAGVSVSGLVPGRPFDTFGAAVAYARISGPAVALDRDVARFLGQAYPVRSSEIALEATYQARIVPGWVLQPTVQYIVRPGGGIQDPFAPGFARIGDALVMGLRTTVRY</sequence>
<dbReference type="RefSeq" id="WP_378970747.1">
    <property type="nucleotide sequence ID" value="NZ_JBHSWN010000001.1"/>
</dbReference>
<dbReference type="PANTHER" id="PTHR37944">
    <property type="entry name" value="PORIN B"/>
    <property type="match status" value="1"/>
</dbReference>
<dbReference type="InterPro" id="IPR052932">
    <property type="entry name" value="OprB_Porin"/>
</dbReference>
<name>A0ABW2BL06_9HYPH</name>
<dbReference type="InterPro" id="IPR038673">
    <property type="entry name" value="OprB_sf"/>
</dbReference>
<gene>
    <name evidence="3" type="ORF">ACFQE0_14315</name>
</gene>
<protein>
    <submittedName>
        <fullName evidence="3">Carbohydrate porin</fullName>
    </submittedName>
</protein>
<comment type="similarity">
    <text evidence="1 2">Belongs to the OprB family.</text>
</comment>
<evidence type="ECO:0000256" key="1">
    <source>
        <dbReference type="ARBA" id="ARBA00008769"/>
    </source>
</evidence>
<reference evidence="4" key="1">
    <citation type="journal article" date="2019" name="Int. J. Syst. Evol. Microbiol.">
        <title>The Global Catalogue of Microorganisms (GCM) 10K type strain sequencing project: providing services to taxonomists for standard genome sequencing and annotation.</title>
        <authorList>
            <consortium name="The Broad Institute Genomics Platform"/>
            <consortium name="The Broad Institute Genome Sequencing Center for Infectious Disease"/>
            <person name="Wu L."/>
            <person name="Ma J."/>
        </authorList>
    </citation>
    <scope>NUCLEOTIDE SEQUENCE [LARGE SCALE GENOMIC DNA]</scope>
    <source>
        <strain evidence="4">CCUG 48316</strain>
    </source>
</reference>
<feature type="signal peptide" evidence="2">
    <location>
        <begin position="1"/>
        <end position="21"/>
    </location>
</feature>
<feature type="chain" id="PRO_5044969405" evidence="2">
    <location>
        <begin position="22"/>
        <end position="480"/>
    </location>
</feature>
<dbReference type="EMBL" id="JBHSWN010000001">
    <property type="protein sequence ID" value="MFC6790681.1"/>
    <property type="molecule type" value="Genomic_DNA"/>
</dbReference>
<dbReference type="Gene3D" id="2.40.160.180">
    <property type="entry name" value="Carbohydrate-selective porin OprB"/>
    <property type="match status" value="1"/>
</dbReference>
<accession>A0ABW2BL06</accession>
<evidence type="ECO:0000313" key="4">
    <source>
        <dbReference type="Proteomes" id="UP001596292"/>
    </source>
</evidence>
<dbReference type="Proteomes" id="UP001596292">
    <property type="component" value="Unassembled WGS sequence"/>
</dbReference>
<keyword evidence="4" id="KW-1185">Reference proteome</keyword>
<dbReference type="PANTHER" id="PTHR37944:SF1">
    <property type="entry name" value="PORIN B"/>
    <property type="match status" value="1"/>
</dbReference>
<proteinExistence type="inferred from homology"/>
<comment type="caution">
    <text evidence="3">The sequence shown here is derived from an EMBL/GenBank/DDBJ whole genome shotgun (WGS) entry which is preliminary data.</text>
</comment>
<dbReference type="Pfam" id="PF04966">
    <property type="entry name" value="OprB"/>
    <property type="match status" value="1"/>
</dbReference>
<evidence type="ECO:0000256" key="2">
    <source>
        <dbReference type="RuleBase" id="RU363072"/>
    </source>
</evidence>
<evidence type="ECO:0000313" key="3">
    <source>
        <dbReference type="EMBL" id="MFC6790681.1"/>
    </source>
</evidence>
<dbReference type="InterPro" id="IPR007049">
    <property type="entry name" value="Carb-sel_porin_OprB"/>
</dbReference>
<organism evidence="3 4">
    <name type="scientific">Methylobacterium komagatae</name>
    <dbReference type="NCBI Taxonomy" id="374425"/>
    <lineage>
        <taxon>Bacteria</taxon>
        <taxon>Pseudomonadati</taxon>
        <taxon>Pseudomonadota</taxon>
        <taxon>Alphaproteobacteria</taxon>
        <taxon>Hyphomicrobiales</taxon>
        <taxon>Methylobacteriaceae</taxon>
        <taxon>Methylobacterium</taxon>
    </lineage>
</organism>